<dbReference type="EMBL" id="SUPK01000009">
    <property type="protein sequence ID" value="TJY39749.1"/>
    <property type="molecule type" value="Genomic_DNA"/>
</dbReference>
<dbReference type="InterPro" id="IPR001173">
    <property type="entry name" value="Glyco_trans_2-like"/>
</dbReference>
<keyword evidence="4" id="KW-1185">Reference proteome</keyword>
<dbReference type="RefSeq" id="WP_136779189.1">
    <property type="nucleotide sequence ID" value="NZ_SUPK01000009.1"/>
</dbReference>
<name>A0A4V5LRX0_9BACL</name>
<dbReference type="AlphaFoldDB" id="A0A4V5LRX0"/>
<dbReference type="Proteomes" id="UP000309673">
    <property type="component" value="Unassembled WGS sequence"/>
</dbReference>
<dbReference type="InterPro" id="IPR029044">
    <property type="entry name" value="Nucleotide-diphossugar_trans"/>
</dbReference>
<sequence length="262" mass="28520">MAKTTLADGARSEASGQSHSSRKPRVSVIIPVMNERRTLKRVLQEASRVDPDTEVIAVVNGSTDGSLRIARRSGARVIFFDKPLGHDVGRAIGALEARGDILLFIDADMVIPAKQLHRFVADVSSGADVALNDYSGPVKRSKVHRVVLAKHAFNVFLGRQDLRGASLTAIPHALSRKALDVIGASSLAVPPLAQAKAIGSGLIVRLSGHVDVGRLNAPRIRRERTQSLSSLIVGDHLEAIHWWLENRGPRVNRKNINYRQGW</sequence>
<protein>
    <submittedName>
        <fullName evidence="3">Glycosyltransferase</fullName>
    </submittedName>
</protein>
<feature type="region of interest" description="Disordered" evidence="1">
    <location>
        <begin position="1"/>
        <end position="25"/>
    </location>
</feature>
<dbReference type="PANTHER" id="PTHR48090">
    <property type="entry name" value="UNDECAPRENYL-PHOSPHATE 4-DEOXY-4-FORMAMIDO-L-ARABINOSE TRANSFERASE-RELATED"/>
    <property type="match status" value="1"/>
</dbReference>
<accession>A0A4V5LRX0</accession>
<dbReference type="InterPro" id="IPR050256">
    <property type="entry name" value="Glycosyltransferase_2"/>
</dbReference>
<dbReference type="OrthoDB" id="2902148at2"/>
<evidence type="ECO:0000313" key="3">
    <source>
        <dbReference type="EMBL" id="TJY39749.1"/>
    </source>
</evidence>
<organism evidence="3 4">
    <name type="scientific">Cohnella pontilimi</name>
    <dbReference type="NCBI Taxonomy" id="2564100"/>
    <lineage>
        <taxon>Bacteria</taxon>
        <taxon>Bacillati</taxon>
        <taxon>Bacillota</taxon>
        <taxon>Bacilli</taxon>
        <taxon>Bacillales</taxon>
        <taxon>Paenibacillaceae</taxon>
        <taxon>Cohnella</taxon>
    </lineage>
</organism>
<reference evidence="3 4" key="1">
    <citation type="submission" date="2019-04" db="EMBL/GenBank/DDBJ databases">
        <title>Cohnella sp. nov., isolated from soil.</title>
        <authorList>
            <person name="Kim W."/>
        </authorList>
    </citation>
    <scope>NUCLEOTIDE SEQUENCE [LARGE SCALE GENOMIC DNA]</scope>
    <source>
        <strain evidence="3 4">CAU 1483</strain>
    </source>
</reference>
<dbReference type="SUPFAM" id="SSF53448">
    <property type="entry name" value="Nucleotide-diphospho-sugar transferases"/>
    <property type="match status" value="1"/>
</dbReference>
<evidence type="ECO:0000259" key="2">
    <source>
        <dbReference type="Pfam" id="PF00535"/>
    </source>
</evidence>
<dbReference type="GO" id="GO:0016740">
    <property type="term" value="F:transferase activity"/>
    <property type="evidence" value="ECO:0007669"/>
    <property type="project" value="UniProtKB-KW"/>
</dbReference>
<dbReference type="PANTHER" id="PTHR48090:SF7">
    <property type="entry name" value="RFBJ PROTEIN"/>
    <property type="match status" value="1"/>
</dbReference>
<proteinExistence type="predicted"/>
<dbReference type="Pfam" id="PF00535">
    <property type="entry name" value="Glycos_transf_2"/>
    <property type="match status" value="1"/>
</dbReference>
<evidence type="ECO:0000256" key="1">
    <source>
        <dbReference type="SAM" id="MobiDB-lite"/>
    </source>
</evidence>
<keyword evidence="3" id="KW-0808">Transferase</keyword>
<gene>
    <name evidence="3" type="ORF">E5161_17525</name>
</gene>
<dbReference type="Gene3D" id="3.90.550.10">
    <property type="entry name" value="Spore Coat Polysaccharide Biosynthesis Protein SpsA, Chain A"/>
    <property type="match status" value="1"/>
</dbReference>
<feature type="domain" description="Glycosyltransferase 2-like" evidence="2">
    <location>
        <begin position="27"/>
        <end position="131"/>
    </location>
</feature>
<evidence type="ECO:0000313" key="4">
    <source>
        <dbReference type="Proteomes" id="UP000309673"/>
    </source>
</evidence>
<comment type="caution">
    <text evidence="3">The sequence shown here is derived from an EMBL/GenBank/DDBJ whole genome shotgun (WGS) entry which is preliminary data.</text>
</comment>